<accession>A0A4Y8Q6J4</accession>
<evidence type="ECO:0000313" key="3">
    <source>
        <dbReference type="Proteomes" id="UP000298246"/>
    </source>
</evidence>
<name>A0A4Y8Q6J4_9BACL</name>
<dbReference type="Gene3D" id="1.20.1290.10">
    <property type="entry name" value="AhpD-like"/>
    <property type="match status" value="1"/>
</dbReference>
<evidence type="ECO:0000259" key="1">
    <source>
        <dbReference type="Pfam" id="PF02627"/>
    </source>
</evidence>
<dbReference type="InterPro" id="IPR052512">
    <property type="entry name" value="4CMD/NDH-1_regulator"/>
</dbReference>
<protein>
    <submittedName>
        <fullName evidence="2">Carboxymuconolactone decarboxylase</fullName>
    </submittedName>
</protein>
<dbReference type="SUPFAM" id="SSF69118">
    <property type="entry name" value="AhpD-like"/>
    <property type="match status" value="1"/>
</dbReference>
<dbReference type="GO" id="GO:0051920">
    <property type="term" value="F:peroxiredoxin activity"/>
    <property type="evidence" value="ECO:0007669"/>
    <property type="project" value="InterPro"/>
</dbReference>
<dbReference type="RefSeq" id="WP_134751470.1">
    <property type="nucleotide sequence ID" value="NZ_MYFO02000005.1"/>
</dbReference>
<proteinExistence type="predicted"/>
<organism evidence="2 3">
    <name type="scientific">Paenibacillus athensensis</name>
    <dbReference type="NCBI Taxonomy" id="1967502"/>
    <lineage>
        <taxon>Bacteria</taxon>
        <taxon>Bacillati</taxon>
        <taxon>Bacillota</taxon>
        <taxon>Bacilli</taxon>
        <taxon>Bacillales</taxon>
        <taxon>Paenibacillaceae</taxon>
        <taxon>Paenibacillus</taxon>
    </lineage>
</organism>
<evidence type="ECO:0000313" key="2">
    <source>
        <dbReference type="EMBL" id="TFE89355.1"/>
    </source>
</evidence>
<gene>
    <name evidence="2" type="ORF">B5M42_07880</name>
</gene>
<sequence>MFEKGWDKLSEVTGGKGEQTIQKLMKFSPDLCKYIVEFAYGDIYSRSGLDLKQRMIVTMTALITQGDCEKELSVHVGSALNVGLEPQEIVEVALHCIPYIGFPRVMNAIGIIRNVFEERQIKYPEL</sequence>
<dbReference type="OrthoDB" id="9802489at2"/>
<reference evidence="2 3" key="1">
    <citation type="submission" date="2017-03" db="EMBL/GenBank/DDBJ databases">
        <title>Isolation of Levoglucosan Utilizing Bacteria.</title>
        <authorList>
            <person name="Arya A.S."/>
        </authorList>
    </citation>
    <scope>NUCLEOTIDE SEQUENCE [LARGE SCALE GENOMIC DNA]</scope>
    <source>
        <strain evidence="2 3">MEC069</strain>
    </source>
</reference>
<feature type="domain" description="Carboxymuconolactone decarboxylase-like" evidence="1">
    <location>
        <begin position="29"/>
        <end position="112"/>
    </location>
</feature>
<dbReference type="PANTHER" id="PTHR33570">
    <property type="entry name" value="4-CARBOXYMUCONOLACTONE DECARBOXYLASE FAMILY PROTEIN"/>
    <property type="match status" value="1"/>
</dbReference>
<dbReference type="EMBL" id="MYFO01000007">
    <property type="protein sequence ID" value="TFE89355.1"/>
    <property type="molecule type" value="Genomic_DNA"/>
</dbReference>
<dbReference type="PANTHER" id="PTHR33570:SF2">
    <property type="entry name" value="CARBOXYMUCONOLACTONE DECARBOXYLASE-LIKE DOMAIN-CONTAINING PROTEIN"/>
    <property type="match status" value="1"/>
</dbReference>
<dbReference type="InterPro" id="IPR029032">
    <property type="entry name" value="AhpD-like"/>
</dbReference>
<dbReference type="Proteomes" id="UP000298246">
    <property type="component" value="Unassembled WGS sequence"/>
</dbReference>
<keyword evidence="3" id="KW-1185">Reference proteome</keyword>
<dbReference type="AlphaFoldDB" id="A0A4Y8Q6J4"/>
<dbReference type="InterPro" id="IPR003779">
    <property type="entry name" value="CMD-like"/>
</dbReference>
<dbReference type="Pfam" id="PF02627">
    <property type="entry name" value="CMD"/>
    <property type="match status" value="1"/>
</dbReference>
<comment type="caution">
    <text evidence="2">The sequence shown here is derived from an EMBL/GenBank/DDBJ whole genome shotgun (WGS) entry which is preliminary data.</text>
</comment>